<evidence type="ECO:0000256" key="3">
    <source>
        <dbReference type="ARBA" id="ARBA00022944"/>
    </source>
</evidence>
<comment type="function">
    <text evidence="5">Catalyzes the conversion of GlcNAc-PP-undecaprenol into ManNAc-GlcNAc-PP-undecaprenol, the first committed lipid intermediate in the de novo synthesis of teichoic acid.</text>
</comment>
<evidence type="ECO:0000256" key="1">
    <source>
        <dbReference type="ARBA" id="ARBA00022676"/>
    </source>
</evidence>
<keyword evidence="4 5" id="KW-0961">Cell wall biogenesis/degradation</keyword>
<dbReference type="Pfam" id="PF03808">
    <property type="entry name" value="Glyco_tran_WecG"/>
    <property type="match status" value="1"/>
</dbReference>
<comment type="similarity">
    <text evidence="5">Belongs to the glycosyltransferase 26 family. TagA/TarA subfamily.</text>
</comment>
<dbReference type="RefSeq" id="WP_125596908.1">
    <property type="nucleotide sequence ID" value="NZ_JBHSSM010000005.1"/>
</dbReference>
<reference evidence="7" key="1">
    <citation type="journal article" date="2019" name="Int. J. Syst. Evol. Microbiol.">
        <title>The Global Catalogue of Microorganisms (GCM) 10K type strain sequencing project: providing services to taxonomists for standard genome sequencing and annotation.</title>
        <authorList>
            <consortium name="The Broad Institute Genomics Platform"/>
            <consortium name="The Broad Institute Genome Sequencing Center for Infectious Disease"/>
            <person name="Wu L."/>
            <person name="Ma J."/>
        </authorList>
    </citation>
    <scope>NUCLEOTIDE SEQUENCE [LARGE SCALE GENOMIC DNA]</scope>
    <source>
        <strain evidence="7">CCM 8897</strain>
    </source>
</reference>
<proteinExistence type="inferred from homology"/>
<evidence type="ECO:0000313" key="6">
    <source>
        <dbReference type="EMBL" id="MFC6314339.1"/>
    </source>
</evidence>
<dbReference type="InterPro" id="IPR034714">
    <property type="entry name" value="TagA_TarA"/>
</dbReference>
<name>A0ABW1UNJ9_9LACO</name>
<dbReference type="Proteomes" id="UP001596310">
    <property type="component" value="Unassembled WGS sequence"/>
</dbReference>
<dbReference type="PANTHER" id="PTHR34136:SF1">
    <property type="entry name" value="UDP-N-ACETYL-D-MANNOSAMINURONIC ACID TRANSFERASE"/>
    <property type="match status" value="1"/>
</dbReference>
<keyword evidence="7" id="KW-1185">Reference proteome</keyword>
<dbReference type="CDD" id="cd06533">
    <property type="entry name" value="Glyco_transf_WecG_TagA"/>
    <property type="match status" value="1"/>
</dbReference>
<protein>
    <recommendedName>
        <fullName evidence="5">N-acetylglucosaminyldiphosphoundecaprenol N-acetyl-beta-D-mannosaminyltransferase</fullName>
        <ecNumber evidence="5">2.4.1.187</ecNumber>
    </recommendedName>
    <alternativeName>
        <fullName evidence="5">N-acetylmannosaminyltransferase</fullName>
    </alternativeName>
    <alternativeName>
        <fullName evidence="5">UDP-N-acetylmannosamine transferase</fullName>
    </alternativeName>
    <alternativeName>
        <fullName evidence="5">UDP-N-acetylmannosamine:N-acetylglucosaminyl pyrophosphorylundecaprenol N-acetylmannosaminyltransferase</fullName>
    </alternativeName>
</protein>
<dbReference type="EMBL" id="JBHSSM010000005">
    <property type="protein sequence ID" value="MFC6314339.1"/>
    <property type="molecule type" value="Genomic_DNA"/>
</dbReference>
<sequence length="241" mass="27097">MTKVDVLGVGFDNYTQTEFMALFAQRLAQQQGTFVVTANPEIVMAARDDAEFQGYLAQADFITADGIGVVKGAQILGTPLKERVTGFDLFMALLTLANQQHYRVYLIGAQADVIQQAQKRLRADFPNIELVGCRNGYFTDTAAVQADIIAAAPQMVFAGLGAKKQERFLVELKQSLPAAYLMGIGGSFDVFSGKSKRAPQWMQNLHLEWFYRLLKEPSRWRRMLVLPKFLRVVKRVAREQR</sequence>
<organism evidence="6 7">
    <name type="scientific">Lapidilactobacillus achengensis</name>
    <dbReference type="NCBI Taxonomy" id="2486000"/>
    <lineage>
        <taxon>Bacteria</taxon>
        <taxon>Bacillati</taxon>
        <taxon>Bacillota</taxon>
        <taxon>Bacilli</taxon>
        <taxon>Lactobacillales</taxon>
        <taxon>Lactobacillaceae</taxon>
        <taxon>Lapidilactobacillus</taxon>
    </lineage>
</organism>
<evidence type="ECO:0000256" key="5">
    <source>
        <dbReference type="HAMAP-Rule" id="MF_02070"/>
    </source>
</evidence>
<gene>
    <name evidence="6" type="ORF">ACFQHW_01975</name>
</gene>
<comment type="pathway">
    <text evidence="5">Cell wall biogenesis; teichoic acid biosynthesis.</text>
</comment>
<evidence type="ECO:0000313" key="7">
    <source>
        <dbReference type="Proteomes" id="UP001596310"/>
    </source>
</evidence>
<accession>A0ABW1UNJ9</accession>
<dbReference type="HAMAP" id="MF_02070">
    <property type="entry name" value="TagA_TarA"/>
    <property type="match status" value="1"/>
</dbReference>
<comment type="catalytic activity">
    <reaction evidence="5">
        <text>UDP-N-acetyl-alpha-D-mannosamine + N-acetyl-alpha-D-glucosaminyl-di-trans,octa-cis-undecaprenyl diphosphate = N-acetyl-beta-D-mannosaminyl-(1-&gt;4)-N-acetyl-alpha-D-glucosaminyl di-trans,octa-cis-undecaprenyl diphosphate + UDP + H(+)</text>
        <dbReference type="Rhea" id="RHEA:16053"/>
        <dbReference type="ChEBI" id="CHEBI:15378"/>
        <dbReference type="ChEBI" id="CHEBI:58223"/>
        <dbReference type="ChEBI" id="CHEBI:62959"/>
        <dbReference type="ChEBI" id="CHEBI:68623"/>
        <dbReference type="ChEBI" id="CHEBI:132210"/>
        <dbReference type="EC" id="2.4.1.187"/>
    </reaction>
</comment>
<dbReference type="InterPro" id="IPR004629">
    <property type="entry name" value="WecG_TagA_CpsF"/>
</dbReference>
<keyword evidence="3 5" id="KW-0777">Teichoic acid biosynthesis</keyword>
<dbReference type="PANTHER" id="PTHR34136">
    <property type="match status" value="1"/>
</dbReference>
<keyword evidence="1 5" id="KW-0328">Glycosyltransferase</keyword>
<comment type="caution">
    <text evidence="6">The sequence shown here is derived from an EMBL/GenBank/DDBJ whole genome shotgun (WGS) entry which is preliminary data.</text>
</comment>
<keyword evidence="2 5" id="KW-0808">Transferase</keyword>
<evidence type="ECO:0000256" key="2">
    <source>
        <dbReference type="ARBA" id="ARBA00022679"/>
    </source>
</evidence>
<dbReference type="EC" id="2.4.1.187" evidence="5"/>
<dbReference type="NCBIfam" id="TIGR00696">
    <property type="entry name" value="wecG_tagA_cpsF"/>
    <property type="match status" value="1"/>
</dbReference>
<evidence type="ECO:0000256" key="4">
    <source>
        <dbReference type="ARBA" id="ARBA00023316"/>
    </source>
</evidence>